<dbReference type="AlphaFoldDB" id="A0A2N6K906"/>
<gene>
    <name evidence="2" type="ORF">CEN44_00820</name>
</gene>
<evidence type="ECO:0000256" key="1">
    <source>
        <dbReference type="SAM" id="MobiDB-lite"/>
    </source>
</evidence>
<name>A0A2N6K906_FISMU</name>
<proteinExistence type="predicted"/>
<evidence type="ECO:0000313" key="3">
    <source>
        <dbReference type="Proteomes" id="UP000235036"/>
    </source>
</evidence>
<sequence>MAWQEGFPTNSLSESRVCGGPQEADGSPNETSFTVKDERGFFSYTPKPSHPYTHFQDIWQKERKFFHLLWFMQLMMAT</sequence>
<protein>
    <submittedName>
        <fullName evidence="2">Uncharacterized protein</fullName>
    </submittedName>
</protein>
<evidence type="ECO:0000313" key="2">
    <source>
        <dbReference type="EMBL" id="PLZ94418.1"/>
    </source>
</evidence>
<dbReference type="EMBL" id="NRQW01000014">
    <property type="protein sequence ID" value="PLZ94418.1"/>
    <property type="molecule type" value="Genomic_DNA"/>
</dbReference>
<comment type="caution">
    <text evidence="2">The sequence shown here is derived from an EMBL/GenBank/DDBJ whole genome shotgun (WGS) entry which is preliminary data.</text>
</comment>
<feature type="region of interest" description="Disordered" evidence="1">
    <location>
        <begin position="1"/>
        <end position="33"/>
    </location>
</feature>
<organism evidence="2 3">
    <name type="scientific">Fischerella muscicola CCMEE 5323</name>
    <dbReference type="NCBI Taxonomy" id="2019572"/>
    <lineage>
        <taxon>Bacteria</taxon>
        <taxon>Bacillati</taxon>
        <taxon>Cyanobacteriota</taxon>
        <taxon>Cyanophyceae</taxon>
        <taxon>Nostocales</taxon>
        <taxon>Hapalosiphonaceae</taxon>
        <taxon>Fischerella</taxon>
    </lineage>
</organism>
<keyword evidence="3" id="KW-1185">Reference proteome</keyword>
<reference evidence="2 3" key="1">
    <citation type="submission" date="2017-08" db="EMBL/GenBank/DDBJ databases">
        <title>Genomes of Fischerella (Mastigocladus) sp. strains.</title>
        <authorList>
            <person name="Miller S.R."/>
        </authorList>
    </citation>
    <scope>NUCLEOTIDE SEQUENCE [LARGE SCALE GENOMIC DNA]</scope>
    <source>
        <strain evidence="2 3">CCMEE 5323</strain>
    </source>
</reference>
<dbReference type="Proteomes" id="UP000235036">
    <property type="component" value="Unassembled WGS sequence"/>
</dbReference>
<accession>A0A2N6K906</accession>